<dbReference type="GO" id="GO:0003700">
    <property type="term" value="F:DNA-binding transcription factor activity"/>
    <property type="evidence" value="ECO:0007669"/>
    <property type="project" value="InterPro"/>
</dbReference>
<dbReference type="PANTHER" id="PTHR43280">
    <property type="entry name" value="ARAC-FAMILY TRANSCRIPTIONAL REGULATOR"/>
    <property type="match status" value="1"/>
</dbReference>
<gene>
    <name evidence="6" type="ORF">DW888_10385</name>
</gene>
<feature type="transmembrane region" description="Helical" evidence="4">
    <location>
        <begin position="145"/>
        <end position="168"/>
    </location>
</feature>
<dbReference type="Pfam" id="PF12833">
    <property type="entry name" value="HTH_18"/>
    <property type="match status" value="1"/>
</dbReference>
<evidence type="ECO:0000259" key="5">
    <source>
        <dbReference type="PROSITE" id="PS01124"/>
    </source>
</evidence>
<organism evidence="6 7">
    <name type="scientific">Bacteroides nordii</name>
    <dbReference type="NCBI Taxonomy" id="291645"/>
    <lineage>
        <taxon>Bacteria</taxon>
        <taxon>Pseudomonadati</taxon>
        <taxon>Bacteroidota</taxon>
        <taxon>Bacteroidia</taxon>
        <taxon>Bacteroidales</taxon>
        <taxon>Bacteroidaceae</taxon>
        <taxon>Bacteroides</taxon>
    </lineage>
</organism>
<name>A0A413VPF3_9BACE</name>
<feature type="transmembrane region" description="Helical" evidence="4">
    <location>
        <begin position="76"/>
        <end position="93"/>
    </location>
</feature>
<feature type="transmembrane region" description="Helical" evidence="4">
    <location>
        <begin position="205"/>
        <end position="226"/>
    </location>
</feature>
<protein>
    <submittedName>
        <fullName evidence="6">AraC family transcriptional regulator</fullName>
    </submittedName>
</protein>
<dbReference type="InterPro" id="IPR009057">
    <property type="entry name" value="Homeodomain-like_sf"/>
</dbReference>
<evidence type="ECO:0000256" key="2">
    <source>
        <dbReference type="ARBA" id="ARBA00023125"/>
    </source>
</evidence>
<dbReference type="RefSeq" id="WP_122201480.1">
    <property type="nucleotide sequence ID" value="NZ_CABJFV010000006.1"/>
</dbReference>
<keyword evidence="2" id="KW-0238">DNA-binding</keyword>
<keyword evidence="4" id="KW-1133">Transmembrane helix</keyword>
<dbReference type="SUPFAM" id="SSF46689">
    <property type="entry name" value="Homeodomain-like"/>
    <property type="match status" value="1"/>
</dbReference>
<dbReference type="SMART" id="SM00342">
    <property type="entry name" value="HTH_ARAC"/>
    <property type="match status" value="1"/>
</dbReference>
<proteinExistence type="predicted"/>
<dbReference type="PROSITE" id="PS01124">
    <property type="entry name" value="HTH_ARAC_FAMILY_2"/>
    <property type="match status" value="1"/>
</dbReference>
<keyword evidence="1" id="KW-0805">Transcription regulation</keyword>
<accession>A0A413VPF3</accession>
<dbReference type="PANTHER" id="PTHR43280:SF2">
    <property type="entry name" value="HTH-TYPE TRANSCRIPTIONAL REGULATOR EXSA"/>
    <property type="match status" value="1"/>
</dbReference>
<evidence type="ECO:0000256" key="3">
    <source>
        <dbReference type="ARBA" id="ARBA00023163"/>
    </source>
</evidence>
<feature type="transmembrane region" description="Helical" evidence="4">
    <location>
        <begin position="105"/>
        <end position="125"/>
    </location>
</feature>
<evidence type="ECO:0000256" key="1">
    <source>
        <dbReference type="ARBA" id="ARBA00023015"/>
    </source>
</evidence>
<dbReference type="Proteomes" id="UP000284379">
    <property type="component" value="Unassembled WGS sequence"/>
</dbReference>
<dbReference type="EMBL" id="QSGO01000006">
    <property type="protein sequence ID" value="RHB35517.1"/>
    <property type="molecule type" value="Genomic_DNA"/>
</dbReference>
<feature type="transmembrane region" description="Helical" evidence="4">
    <location>
        <begin position="6"/>
        <end position="25"/>
    </location>
</feature>
<feature type="transmembrane region" description="Helical" evidence="4">
    <location>
        <begin position="34"/>
        <end position="56"/>
    </location>
</feature>
<keyword evidence="3" id="KW-0804">Transcription</keyword>
<feature type="domain" description="HTH araC/xylS-type" evidence="5">
    <location>
        <begin position="257"/>
        <end position="359"/>
    </location>
</feature>
<keyword evidence="4" id="KW-0812">Transmembrane</keyword>
<feature type="transmembrane region" description="Helical" evidence="4">
    <location>
        <begin position="180"/>
        <end position="199"/>
    </location>
</feature>
<dbReference type="AlphaFoldDB" id="A0A413VPF3"/>
<evidence type="ECO:0000313" key="6">
    <source>
        <dbReference type="EMBL" id="RHB35517.1"/>
    </source>
</evidence>
<dbReference type="InterPro" id="IPR018060">
    <property type="entry name" value="HTH_AraC"/>
</dbReference>
<dbReference type="GO" id="GO:0043565">
    <property type="term" value="F:sequence-specific DNA binding"/>
    <property type="evidence" value="ECO:0007669"/>
    <property type="project" value="InterPro"/>
</dbReference>
<evidence type="ECO:0000313" key="7">
    <source>
        <dbReference type="Proteomes" id="UP000284379"/>
    </source>
</evidence>
<keyword evidence="4" id="KW-0472">Membrane</keyword>
<evidence type="ECO:0000256" key="4">
    <source>
        <dbReference type="SAM" id="Phobius"/>
    </source>
</evidence>
<comment type="caution">
    <text evidence="6">The sequence shown here is derived from an EMBL/GenBank/DDBJ whole genome shotgun (WGS) entry which is preliminary data.</text>
</comment>
<dbReference type="Gene3D" id="1.10.10.60">
    <property type="entry name" value="Homeodomain-like"/>
    <property type="match status" value="1"/>
</dbReference>
<sequence length="363" mass="42220">MGIIYLSVELTFDLIAFVMGIMLIFRAKDNCQRFYWGIIAAAIGLVMSWENIGWLLVVTDTPTYHFTDLLNIEKMLKWYALASVVSLFPIVSLRPGYFNHFRILAFLLPPIIITTIGLCYLKFNGYITPICSLTQIIPNLDKPDVQLRCTIFLITVFMPLLFFIYPMINNKTYRKINKNMYLFIGFLFLFLTIYILFTLSINEFIFNLFGIVAIIFTTLFSIQYLYSENPFSDHITMISDNKTIVHVELPEPIPLFLIIEAYLKEHHSFTNKNYTIETLASSLKKEETTISEAIKSGGFTGFREYTSHLRLEYFRQLAIENPTKNVKELMFLSGFTSRSTFYRNFSEKYGISPSQYINTQTIE</sequence>
<reference evidence="6 7" key="1">
    <citation type="submission" date="2018-08" db="EMBL/GenBank/DDBJ databases">
        <title>A genome reference for cultivated species of the human gut microbiota.</title>
        <authorList>
            <person name="Zou Y."/>
            <person name="Xue W."/>
            <person name="Luo G."/>
        </authorList>
    </citation>
    <scope>NUCLEOTIDE SEQUENCE [LARGE SCALE GENOMIC DNA]</scope>
    <source>
        <strain evidence="6 7">AM40-30BH</strain>
    </source>
</reference>